<evidence type="ECO:0000313" key="2">
    <source>
        <dbReference type="Proteomes" id="UP000218231"/>
    </source>
</evidence>
<keyword evidence="2" id="KW-1185">Reference proteome</keyword>
<comment type="caution">
    <text evidence="1">The sequence shown here is derived from an EMBL/GenBank/DDBJ whole genome shotgun (WGS) entry which is preliminary data.</text>
</comment>
<dbReference type="EMBL" id="LIAE01009425">
    <property type="protein sequence ID" value="PAV69803.1"/>
    <property type="molecule type" value="Genomic_DNA"/>
</dbReference>
<name>A0A2A2K7E8_9BILA</name>
<sequence>MTNCCLSLFRRHRFDRVVERVRLAGEHFLRDHLPEIAGDPVPVGEQALRPFAVGGLGVAFDQVLEHAFPMRRGEALPDDAVGVGAADWPAEPRSRIVTWPSASLLIPKRRVISLDRRVPTARCVLRTE</sequence>
<dbReference type="AlphaFoldDB" id="A0A2A2K7E8"/>
<reference evidence="1 2" key="1">
    <citation type="journal article" date="2017" name="Curr. Biol.">
        <title>Genome architecture and evolution of a unichromosomal asexual nematode.</title>
        <authorList>
            <person name="Fradin H."/>
            <person name="Zegar C."/>
            <person name="Gutwein M."/>
            <person name="Lucas J."/>
            <person name="Kovtun M."/>
            <person name="Corcoran D."/>
            <person name="Baugh L.R."/>
            <person name="Kiontke K."/>
            <person name="Gunsalus K."/>
            <person name="Fitch D.H."/>
            <person name="Piano F."/>
        </authorList>
    </citation>
    <scope>NUCLEOTIDE SEQUENCE [LARGE SCALE GENOMIC DNA]</scope>
    <source>
        <strain evidence="1">PF1309</strain>
    </source>
</reference>
<gene>
    <name evidence="1" type="ORF">WR25_10462</name>
</gene>
<organism evidence="1 2">
    <name type="scientific">Diploscapter pachys</name>
    <dbReference type="NCBI Taxonomy" id="2018661"/>
    <lineage>
        <taxon>Eukaryota</taxon>
        <taxon>Metazoa</taxon>
        <taxon>Ecdysozoa</taxon>
        <taxon>Nematoda</taxon>
        <taxon>Chromadorea</taxon>
        <taxon>Rhabditida</taxon>
        <taxon>Rhabditina</taxon>
        <taxon>Rhabditomorpha</taxon>
        <taxon>Rhabditoidea</taxon>
        <taxon>Rhabditidae</taxon>
        <taxon>Diploscapter</taxon>
    </lineage>
</organism>
<dbReference type="Proteomes" id="UP000218231">
    <property type="component" value="Unassembled WGS sequence"/>
</dbReference>
<evidence type="ECO:0000313" key="1">
    <source>
        <dbReference type="EMBL" id="PAV69803.1"/>
    </source>
</evidence>
<proteinExistence type="predicted"/>
<protein>
    <submittedName>
        <fullName evidence="1">Uncharacterized protein</fullName>
    </submittedName>
</protein>
<accession>A0A2A2K7E8</accession>